<dbReference type="InterPro" id="IPR036412">
    <property type="entry name" value="HAD-like_sf"/>
</dbReference>
<dbReference type="Proteomes" id="UP000006263">
    <property type="component" value="Unassembled WGS sequence"/>
</dbReference>
<dbReference type="InterPro" id="IPR023214">
    <property type="entry name" value="HAD_sf"/>
</dbReference>
<evidence type="ECO:0008006" key="5">
    <source>
        <dbReference type="Google" id="ProtNLM"/>
    </source>
</evidence>
<dbReference type="Gene3D" id="3.40.50.1000">
    <property type="entry name" value="HAD superfamily/HAD-like"/>
    <property type="match status" value="1"/>
</dbReference>
<dbReference type="Pfam" id="PF00702">
    <property type="entry name" value="Hydrolase"/>
    <property type="match status" value="1"/>
</dbReference>
<dbReference type="SUPFAM" id="SSF56784">
    <property type="entry name" value="HAD-like"/>
    <property type="match status" value="1"/>
</dbReference>
<comment type="caution">
    <text evidence="3">The sequence shown here is derived from an EMBL/GenBank/DDBJ whole genome shotgun (WGS) entry which is preliminary data.</text>
</comment>
<name>K6ZAE1_9ALTE</name>
<proteinExistence type="predicted"/>
<evidence type="ECO:0000256" key="2">
    <source>
        <dbReference type="ARBA" id="ARBA00022842"/>
    </source>
</evidence>
<organism evidence="3 4">
    <name type="scientific">Paraglaciecola mesophila KMM 241</name>
    <dbReference type="NCBI Taxonomy" id="1128912"/>
    <lineage>
        <taxon>Bacteria</taxon>
        <taxon>Pseudomonadati</taxon>
        <taxon>Pseudomonadota</taxon>
        <taxon>Gammaproteobacteria</taxon>
        <taxon>Alteromonadales</taxon>
        <taxon>Alteromonadaceae</taxon>
        <taxon>Paraglaciecola</taxon>
    </lineage>
</organism>
<gene>
    <name evidence="3" type="ORF">GMES_3661</name>
</gene>
<reference evidence="3 4" key="1">
    <citation type="journal article" date="2017" name="Antonie Van Leeuwenhoek">
        <title>Rhizobium rhizosphaerae sp. nov., a novel species isolated from rice rhizosphere.</title>
        <authorList>
            <person name="Zhao J.J."/>
            <person name="Zhang J."/>
            <person name="Zhang R.J."/>
            <person name="Zhang C.W."/>
            <person name="Yin H.Q."/>
            <person name="Zhang X.X."/>
        </authorList>
    </citation>
    <scope>NUCLEOTIDE SEQUENCE [LARGE SCALE GENOMIC DNA]</scope>
    <source>
        <strain evidence="3 4">KMM 241</strain>
    </source>
</reference>
<dbReference type="GO" id="GO:0016787">
    <property type="term" value="F:hydrolase activity"/>
    <property type="evidence" value="ECO:0007669"/>
    <property type="project" value="UniProtKB-KW"/>
</dbReference>
<dbReference type="AlphaFoldDB" id="K6ZAE1"/>
<sequence length="172" mass="19187">MSATYLFDWGDTLMVDFPNALGKMHLWPTVKCIDGATTVLSQLAKDSAIYIATNAADSDEHEIRKAFERVELAQYISGYFCFANTGLNKSTPAFYLEITKNLGVAHEDVIMVGDTFEKDIRPALAAGLSAIWYNPSIIGATTTDANIPLKERQSFHEIHHLDELLTQLEVFR</sequence>
<evidence type="ECO:0000256" key="1">
    <source>
        <dbReference type="ARBA" id="ARBA00022801"/>
    </source>
</evidence>
<evidence type="ECO:0000313" key="3">
    <source>
        <dbReference type="EMBL" id="GAC25938.1"/>
    </source>
</evidence>
<protein>
    <recommendedName>
        <fullName evidence="5">Hydrolase</fullName>
    </recommendedName>
</protein>
<dbReference type="eggNOG" id="COG1011">
    <property type="taxonomic scope" value="Bacteria"/>
</dbReference>
<dbReference type="InterPro" id="IPR051400">
    <property type="entry name" value="HAD-like_hydrolase"/>
</dbReference>
<keyword evidence="2" id="KW-0460">Magnesium</keyword>
<dbReference type="RefSeq" id="WP_006994089.1">
    <property type="nucleotide sequence ID" value="NZ_BAEP01000074.1"/>
</dbReference>
<evidence type="ECO:0000313" key="4">
    <source>
        <dbReference type="Proteomes" id="UP000006263"/>
    </source>
</evidence>
<dbReference type="PANTHER" id="PTHR46470">
    <property type="entry name" value="N-ACYLNEURAMINATE-9-PHOSPHATASE"/>
    <property type="match status" value="1"/>
</dbReference>
<accession>K6ZAE1</accession>
<dbReference type="EMBL" id="BAEP01000074">
    <property type="protein sequence ID" value="GAC25938.1"/>
    <property type="molecule type" value="Genomic_DNA"/>
</dbReference>
<keyword evidence="1" id="KW-0378">Hydrolase</keyword>